<gene>
    <name evidence="3" type="ORF">Pa4123_71700</name>
</gene>
<dbReference type="InterPro" id="IPR006311">
    <property type="entry name" value="TAT_signal"/>
</dbReference>
<dbReference type="InterPro" id="IPR000326">
    <property type="entry name" value="PAP2/HPO"/>
</dbReference>
<comment type="caution">
    <text evidence="3">The sequence shown here is derived from an EMBL/GenBank/DDBJ whole genome shotgun (WGS) entry which is preliminary data.</text>
</comment>
<dbReference type="InterPro" id="IPR036938">
    <property type="entry name" value="PAP2/HPO_sf"/>
</dbReference>
<dbReference type="Gene3D" id="1.10.606.20">
    <property type="match status" value="1"/>
</dbReference>
<proteinExistence type="predicted"/>
<dbReference type="SUPFAM" id="SSF48317">
    <property type="entry name" value="Acid phosphatase/Vanadium-dependent haloperoxidase"/>
    <property type="match status" value="1"/>
</dbReference>
<name>A0ABQ5R6Q4_9ACTN</name>
<dbReference type="RefSeq" id="WP_281903296.1">
    <property type="nucleotide sequence ID" value="NZ_BSDI01000051.1"/>
</dbReference>
<dbReference type="InterPro" id="IPR052559">
    <property type="entry name" value="V-haloperoxidase"/>
</dbReference>
<evidence type="ECO:0000256" key="1">
    <source>
        <dbReference type="SAM" id="SignalP"/>
    </source>
</evidence>
<keyword evidence="1" id="KW-0732">Signal</keyword>
<dbReference type="Proteomes" id="UP001144280">
    <property type="component" value="Unassembled WGS sequence"/>
</dbReference>
<dbReference type="Pfam" id="PF01569">
    <property type="entry name" value="PAP2"/>
    <property type="match status" value="1"/>
</dbReference>
<dbReference type="PROSITE" id="PS51318">
    <property type="entry name" value="TAT"/>
    <property type="match status" value="1"/>
</dbReference>
<feature type="domain" description="Phosphatidic acid phosphatase type 2/haloperoxidase" evidence="2">
    <location>
        <begin position="294"/>
        <end position="413"/>
    </location>
</feature>
<dbReference type="EMBL" id="BSDI01000051">
    <property type="protein sequence ID" value="GLI01893.1"/>
    <property type="molecule type" value="Genomic_DNA"/>
</dbReference>
<dbReference type="PANTHER" id="PTHR34599">
    <property type="entry name" value="PEROXIDASE-RELATED"/>
    <property type="match status" value="1"/>
</dbReference>
<feature type="signal peptide" evidence="1">
    <location>
        <begin position="1"/>
        <end position="35"/>
    </location>
</feature>
<dbReference type="CDD" id="cd03398">
    <property type="entry name" value="PAP2_haloperoxidase"/>
    <property type="match status" value="1"/>
</dbReference>
<protein>
    <recommendedName>
        <fullName evidence="2">Phosphatidic acid phosphatase type 2/haloperoxidase domain-containing protein</fullName>
    </recommendedName>
</protein>
<accession>A0ABQ5R6Q4</accession>
<feature type="chain" id="PRO_5046809313" description="Phosphatidic acid phosphatase type 2/haloperoxidase domain-containing protein" evidence="1">
    <location>
        <begin position="36"/>
        <end position="422"/>
    </location>
</feature>
<keyword evidence="4" id="KW-1185">Reference proteome</keyword>
<organism evidence="3 4">
    <name type="scientific">Phytohabitans aurantiacus</name>
    <dbReference type="NCBI Taxonomy" id="3016789"/>
    <lineage>
        <taxon>Bacteria</taxon>
        <taxon>Bacillati</taxon>
        <taxon>Actinomycetota</taxon>
        <taxon>Actinomycetes</taxon>
        <taxon>Micromonosporales</taxon>
        <taxon>Micromonosporaceae</taxon>
    </lineage>
</organism>
<evidence type="ECO:0000313" key="4">
    <source>
        <dbReference type="Proteomes" id="UP001144280"/>
    </source>
</evidence>
<evidence type="ECO:0000313" key="3">
    <source>
        <dbReference type="EMBL" id="GLI01893.1"/>
    </source>
</evidence>
<evidence type="ECO:0000259" key="2">
    <source>
        <dbReference type="Pfam" id="PF01569"/>
    </source>
</evidence>
<sequence>MTSRPRIRRGVVRAAVAAVLALALTAAIGPAPAVAAPPNAVVTWNSYAQIAIWDVAQQGPHVQSRSFAMVQGAVYDAVNAISGKPYQPYLVAPAATGTESVEAAVAASAHRVLLSLFPGQSGSLQARYDQYLATIPNNPKKQAGIAIGNQTAAAMIASRQNDGAFGPQTFAVSDQPGKWRPVPPTGNDGGWVGFMKPFMIPSQSMFRTSGPNPLTSAAYAKDFNEVKQIGAFSSPTRTADQSSAAVWWHDRRLTEWEIKRQVATNKNLSNMQAARMFGMANLAEADALVACYNEKYFWNDWRPYHAIRLADTDGNPATVADPTWTPWLTTPPFPDFTSGHTCYTAATMGTLAYFFKTDNMSFSAFSPASNTTRSFTKFSQALTEVVNARVWGGIHTRHADVQGAKIGAQVTAYMIGHHFRPL</sequence>
<dbReference type="PANTHER" id="PTHR34599:SF1">
    <property type="entry name" value="PHOSPHATIDIC ACID PHOSPHATASE TYPE 2_HALOPEROXIDASE DOMAIN-CONTAINING PROTEIN"/>
    <property type="match status" value="1"/>
</dbReference>
<reference evidence="3" key="1">
    <citation type="submission" date="2022-12" db="EMBL/GenBank/DDBJ databases">
        <title>New Phytohabitans aurantiacus sp. RD004123 nov., an actinomycete isolated from soil.</title>
        <authorList>
            <person name="Triningsih D.W."/>
            <person name="Harunari E."/>
            <person name="Igarashi Y."/>
        </authorList>
    </citation>
    <scope>NUCLEOTIDE SEQUENCE</scope>
    <source>
        <strain evidence="3">RD004123</strain>
    </source>
</reference>